<evidence type="ECO:0008006" key="4">
    <source>
        <dbReference type="Google" id="ProtNLM"/>
    </source>
</evidence>
<evidence type="ECO:0000313" key="3">
    <source>
        <dbReference type="Proteomes" id="UP000054097"/>
    </source>
</evidence>
<dbReference type="InterPro" id="IPR036291">
    <property type="entry name" value="NAD(P)-bd_dom_sf"/>
</dbReference>
<dbReference type="AlphaFoldDB" id="A0A0C2XXS0"/>
<dbReference type="PANTHER" id="PTHR47534">
    <property type="entry name" value="YALI0E05731P"/>
    <property type="match status" value="1"/>
</dbReference>
<reference evidence="2 3" key="1">
    <citation type="submission" date="2014-04" db="EMBL/GenBank/DDBJ databases">
        <authorList>
            <consortium name="DOE Joint Genome Institute"/>
            <person name="Kuo A."/>
            <person name="Zuccaro A."/>
            <person name="Kohler A."/>
            <person name="Nagy L.G."/>
            <person name="Floudas D."/>
            <person name="Copeland A."/>
            <person name="Barry K.W."/>
            <person name="Cichocki N."/>
            <person name="Veneault-Fourrey C."/>
            <person name="LaButti K."/>
            <person name="Lindquist E.A."/>
            <person name="Lipzen A."/>
            <person name="Lundell T."/>
            <person name="Morin E."/>
            <person name="Murat C."/>
            <person name="Sun H."/>
            <person name="Tunlid A."/>
            <person name="Henrissat B."/>
            <person name="Grigoriev I.V."/>
            <person name="Hibbett D.S."/>
            <person name="Martin F."/>
            <person name="Nordberg H.P."/>
            <person name="Cantor M.N."/>
            <person name="Hua S.X."/>
        </authorList>
    </citation>
    <scope>NUCLEOTIDE SEQUENCE [LARGE SCALE GENOMIC DNA]</scope>
    <source>
        <strain evidence="2 3">MAFF 305830</strain>
    </source>
</reference>
<proteinExistence type="predicted"/>
<sequence>MPSLLAVKASNASYAPPYIPTAVFVGGTSGIGQAMAELLARQLNGRVNIIIIGRSKAAGERIVAGLPAPPTGEVKHEFIQCDAGELRNVHEVSKLLLQKLDKINFLVLSPNANAWHAVPTPEGLELAVVLRYYARVKFMHELLPLLKKAQSKGEDARVMTVLAGGLGGKADLNDLGLKTKWSILRLGFQTATYTHAAIKELSEQNPDIAFLHIYPGTVDTPAMNIHWIITVLHPLIKHFVWTPAECAENMMYPMLRPEFATGGHWFGQKGDETTPGNLINGEITKKIWEHTVEVAQLH</sequence>
<keyword evidence="3" id="KW-1185">Reference proteome</keyword>
<evidence type="ECO:0000256" key="1">
    <source>
        <dbReference type="ARBA" id="ARBA00023002"/>
    </source>
</evidence>
<dbReference type="InterPro" id="IPR052228">
    <property type="entry name" value="Sec_Metab_Biosynth_Oxidored"/>
</dbReference>
<dbReference type="EMBL" id="KN824278">
    <property type="protein sequence ID" value="KIM33642.1"/>
    <property type="molecule type" value="Genomic_DNA"/>
</dbReference>
<dbReference type="HOGENOM" id="CLU_044999_1_0_1"/>
<dbReference type="SUPFAM" id="SSF51735">
    <property type="entry name" value="NAD(P)-binding Rossmann-fold domains"/>
    <property type="match status" value="1"/>
</dbReference>
<dbReference type="Gene3D" id="3.40.50.720">
    <property type="entry name" value="NAD(P)-binding Rossmann-like Domain"/>
    <property type="match status" value="1"/>
</dbReference>
<dbReference type="STRING" id="933852.A0A0C2XXS0"/>
<dbReference type="Pfam" id="PF00106">
    <property type="entry name" value="adh_short"/>
    <property type="match status" value="1"/>
</dbReference>
<protein>
    <recommendedName>
        <fullName evidence="4">NAD(P)-binding protein</fullName>
    </recommendedName>
</protein>
<accession>A0A0C2XXS0</accession>
<dbReference type="PANTHER" id="PTHR47534:SF3">
    <property type="entry name" value="ALCOHOL DEHYDROGENASE-LIKE C-TERMINAL DOMAIN-CONTAINING PROTEIN"/>
    <property type="match status" value="1"/>
</dbReference>
<organism evidence="2 3">
    <name type="scientific">Serendipita vermifera MAFF 305830</name>
    <dbReference type="NCBI Taxonomy" id="933852"/>
    <lineage>
        <taxon>Eukaryota</taxon>
        <taxon>Fungi</taxon>
        <taxon>Dikarya</taxon>
        <taxon>Basidiomycota</taxon>
        <taxon>Agaricomycotina</taxon>
        <taxon>Agaricomycetes</taxon>
        <taxon>Sebacinales</taxon>
        <taxon>Serendipitaceae</taxon>
        <taxon>Serendipita</taxon>
    </lineage>
</organism>
<keyword evidence="1" id="KW-0560">Oxidoreductase</keyword>
<evidence type="ECO:0000313" key="2">
    <source>
        <dbReference type="EMBL" id="KIM33642.1"/>
    </source>
</evidence>
<dbReference type="GO" id="GO:0016491">
    <property type="term" value="F:oxidoreductase activity"/>
    <property type="evidence" value="ECO:0007669"/>
    <property type="project" value="UniProtKB-KW"/>
</dbReference>
<gene>
    <name evidence="2" type="ORF">M408DRAFT_158194</name>
</gene>
<dbReference type="OrthoDB" id="2898509at2759"/>
<dbReference type="InterPro" id="IPR002347">
    <property type="entry name" value="SDR_fam"/>
</dbReference>
<reference evidence="3" key="2">
    <citation type="submission" date="2015-01" db="EMBL/GenBank/DDBJ databases">
        <title>Evolutionary Origins and Diversification of the Mycorrhizal Mutualists.</title>
        <authorList>
            <consortium name="DOE Joint Genome Institute"/>
            <consortium name="Mycorrhizal Genomics Consortium"/>
            <person name="Kohler A."/>
            <person name="Kuo A."/>
            <person name="Nagy L.G."/>
            <person name="Floudas D."/>
            <person name="Copeland A."/>
            <person name="Barry K.W."/>
            <person name="Cichocki N."/>
            <person name="Veneault-Fourrey C."/>
            <person name="LaButti K."/>
            <person name="Lindquist E.A."/>
            <person name="Lipzen A."/>
            <person name="Lundell T."/>
            <person name="Morin E."/>
            <person name="Murat C."/>
            <person name="Riley R."/>
            <person name="Ohm R."/>
            <person name="Sun H."/>
            <person name="Tunlid A."/>
            <person name="Henrissat B."/>
            <person name="Grigoriev I.V."/>
            <person name="Hibbett D.S."/>
            <person name="Martin F."/>
        </authorList>
    </citation>
    <scope>NUCLEOTIDE SEQUENCE [LARGE SCALE GENOMIC DNA]</scope>
    <source>
        <strain evidence="3">MAFF 305830</strain>
    </source>
</reference>
<dbReference type="Proteomes" id="UP000054097">
    <property type="component" value="Unassembled WGS sequence"/>
</dbReference>
<name>A0A0C2XXS0_SERVB</name>